<dbReference type="InterPro" id="IPR004390">
    <property type="entry name" value="SR_rcpt_FtsY"/>
</dbReference>
<dbReference type="RefSeq" id="WP_218326726.1">
    <property type="nucleotide sequence ID" value="NZ_JAHUZB010000004.1"/>
</dbReference>
<feature type="binding site" evidence="7">
    <location>
        <begin position="294"/>
        <end position="301"/>
    </location>
    <ligand>
        <name>GTP</name>
        <dbReference type="ChEBI" id="CHEBI:37565"/>
    </ligand>
</feature>
<dbReference type="EC" id="3.6.5.4" evidence="7"/>
<keyword evidence="1 7" id="KW-1003">Cell membrane</keyword>
<evidence type="ECO:0000256" key="1">
    <source>
        <dbReference type="ARBA" id="ARBA00022475"/>
    </source>
</evidence>
<protein>
    <recommendedName>
        <fullName evidence="7">Signal recognition particle receptor FtsY</fullName>
        <shortName evidence="7">SRP receptor</shortName>
        <ecNumber evidence="7">3.6.5.4</ecNumber>
    </recommendedName>
</protein>
<comment type="catalytic activity">
    <reaction evidence="6 7">
        <text>GTP + H2O = GDP + phosphate + H(+)</text>
        <dbReference type="Rhea" id="RHEA:19669"/>
        <dbReference type="ChEBI" id="CHEBI:15377"/>
        <dbReference type="ChEBI" id="CHEBI:15378"/>
        <dbReference type="ChEBI" id="CHEBI:37565"/>
        <dbReference type="ChEBI" id="CHEBI:43474"/>
        <dbReference type="ChEBI" id="CHEBI:58189"/>
        <dbReference type="EC" id="3.6.5.4"/>
    </reaction>
</comment>
<dbReference type="Pfam" id="PF00448">
    <property type="entry name" value="SRP54"/>
    <property type="match status" value="1"/>
</dbReference>
<dbReference type="PROSITE" id="PS00300">
    <property type="entry name" value="SRP54"/>
    <property type="match status" value="1"/>
</dbReference>
<evidence type="ECO:0000256" key="8">
    <source>
        <dbReference type="SAM" id="MobiDB-lite"/>
    </source>
</evidence>
<keyword evidence="4 7" id="KW-0342">GTP-binding</keyword>
<feature type="compositionally biased region" description="Acidic residues" evidence="8">
    <location>
        <begin position="49"/>
        <end position="61"/>
    </location>
</feature>
<feature type="domain" description="SRP54-type proteins GTP-binding" evidence="9">
    <location>
        <begin position="461"/>
        <end position="474"/>
    </location>
</feature>
<evidence type="ECO:0000313" key="10">
    <source>
        <dbReference type="EMBL" id="MBV7391328.1"/>
    </source>
</evidence>
<feature type="region of interest" description="Disordered" evidence="8">
    <location>
        <begin position="1"/>
        <end position="104"/>
    </location>
</feature>
<dbReference type="CDD" id="cd17874">
    <property type="entry name" value="FtsY"/>
    <property type="match status" value="1"/>
</dbReference>
<feature type="compositionally biased region" description="Low complexity" evidence="8">
    <location>
        <begin position="80"/>
        <end position="90"/>
    </location>
</feature>
<organism evidence="10 11">
    <name type="scientific">Enterococcus alishanensis</name>
    <dbReference type="NCBI Taxonomy" id="1303817"/>
    <lineage>
        <taxon>Bacteria</taxon>
        <taxon>Bacillati</taxon>
        <taxon>Bacillota</taxon>
        <taxon>Bacilli</taxon>
        <taxon>Lactobacillales</taxon>
        <taxon>Enterococcaceae</taxon>
        <taxon>Enterococcus</taxon>
    </lineage>
</organism>
<keyword evidence="11" id="KW-1185">Reference proteome</keyword>
<dbReference type="InterPro" id="IPR013822">
    <property type="entry name" value="Signal_recog_particl_SRP54_hlx"/>
</dbReference>
<sequence>MPEEVASNDETEKSLTQEALELSAEKNAGAAEPVVPDENLTETAGPIETTEEVNAENEAIESTETPSITEALELSAEKNAGAAEPIAPEAESVETLDNAEITEAPKKTFVDEVLERVSEKNADEEPIVPIEETVEVEEMPVTMAEQENTAEITTDTEIDLPVETVAEANNQPEIVEEAETAEEIQNKYDKGLEKTRKSFGQRMNELFARFRRVDEEFFEDLEETLIGADVGFDTALKLTDALRQEVKLQNAKKPAQIQNVIIEKLVDIYEAEGVDENNQINLQTDQLSVILFVGVNGTGKTTSIGKLAHQYKNEGKKVLLAAADTFRAGAIDQLIVWGERSGVEVVRGKAGGDPAAVVFDAVNQAKNGDYDVLLIDTAGRLQNKVNLMNELEKIKRVIQREIPSAPHEVLLVVDATTGQNALSQARQFKETTDLTGLVLTKLDGTAKGGIVLAIRNELQLPVKLVGLGEGINDLEVFNPNDFAIGLFKGLLQAE</sequence>
<feature type="binding site" evidence="7">
    <location>
        <begin position="376"/>
        <end position="380"/>
    </location>
    <ligand>
        <name>GTP</name>
        <dbReference type="ChEBI" id="CHEBI:37565"/>
    </ligand>
</feature>
<evidence type="ECO:0000256" key="3">
    <source>
        <dbReference type="ARBA" id="ARBA00022801"/>
    </source>
</evidence>
<dbReference type="SMART" id="SM00963">
    <property type="entry name" value="SRP54_N"/>
    <property type="match status" value="1"/>
</dbReference>
<dbReference type="PANTHER" id="PTHR43134:SF1">
    <property type="entry name" value="SIGNAL RECOGNITION PARTICLE RECEPTOR SUBUNIT ALPHA"/>
    <property type="match status" value="1"/>
</dbReference>
<evidence type="ECO:0000256" key="2">
    <source>
        <dbReference type="ARBA" id="ARBA00022741"/>
    </source>
</evidence>
<keyword evidence="7" id="KW-0963">Cytoplasm</keyword>
<keyword evidence="7" id="KW-0675">Receptor</keyword>
<keyword evidence="5 7" id="KW-0472">Membrane</keyword>
<keyword evidence="2 7" id="KW-0547">Nucleotide-binding</keyword>
<evidence type="ECO:0000256" key="5">
    <source>
        <dbReference type="ARBA" id="ARBA00023136"/>
    </source>
</evidence>
<dbReference type="SMART" id="SM00962">
    <property type="entry name" value="SRP54"/>
    <property type="match status" value="1"/>
</dbReference>
<keyword evidence="3 7" id="KW-0378">Hydrolase</keyword>
<name>A0ABS6TEL2_9ENTE</name>
<comment type="subcellular location">
    <subcellularLocation>
        <location evidence="7">Cell membrane</location>
        <topology evidence="7">Peripheral membrane protein</topology>
        <orientation evidence="7">Cytoplasmic side</orientation>
    </subcellularLocation>
    <subcellularLocation>
        <location evidence="7">Cytoplasm</location>
    </subcellularLocation>
</comment>
<evidence type="ECO:0000256" key="6">
    <source>
        <dbReference type="ARBA" id="ARBA00048027"/>
    </source>
</evidence>
<evidence type="ECO:0000256" key="7">
    <source>
        <dbReference type="HAMAP-Rule" id="MF_00920"/>
    </source>
</evidence>
<proteinExistence type="inferred from homology"/>
<dbReference type="NCBIfam" id="TIGR00064">
    <property type="entry name" value="ftsY"/>
    <property type="match status" value="1"/>
</dbReference>
<accession>A0ABS6TEL2</accession>
<dbReference type="SMART" id="SM00382">
    <property type="entry name" value="AAA"/>
    <property type="match status" value="1"/>
</dbReference>
<gene>
    <name evidence="7 10" type="primary">ftsY</name>
    <name evidence="10" type="ORF">KUA55_11615</name>
</gene>
<reference evidence="10 11" key="1">
    <citation type="submission" date="2021-06" db="EMBL/GenBank/DDBJ databases">
        <title>Enterococcus alishanensis sp. nov., a novel lactic acid bacterium isolated from fresh coffee beans.</title>
        <authorList>
            <person name="Chen Y.-S."/>
        </authorList>
    </citation>
    <scope>NUCLEOTIDE SEQUENCE [LARGE SCALE GENOMIC DNA]</scope>
    <source>
        <strain evidence="10 11">ALS3</strain>
    </source>
</reference>
<comment type="caution">
    <text evidence="10">The sequence shown here is derived from an EMBL/GenBank/DDBJ whole genome shotgun (WGS) entry which is preliminary data.</text>
</comment>
<evidence type="ECO:0000313" key="11">
    <source>
        <dbReference type="Proteomes" id="UP000774130"/>
    </source>
</evidence>
<comment type="subunit">
    <text evidence="7">Part of the signal recognition particle protein translocation system, which is composed of SRP and FtsY.</text>
</comment>
<dbReference type="Pfam" id="PF02881">
    <property type="entry name" value="SRP54_N"/>
    <property type="match status" value="1"/>
</dbReference>
<dbReference type="InterPro" id="IPR000897">
    <property type="entry name" value="SRP54_GTPase_dom"/>
</dbReference>
<dbReference type="HAMAP" id="MF_00920">
    <property type="entry name" value="FtsY"/>
    <property type="match status" value="1"/>
</dbReference>
<evidence type="ECO:0000259" key="9">
    <source>
        <dbReference type="PROSITE" id="PS00300"/>
    </source>
</evidence>
<dbReference type="InterPro" id="IPR003593">
    <property type="entry name" value="AAA+_ATPase"/>
</dbReference>
<dbReference type="Proteomes" id="UP000774130">
    <property type="component" value="Unassembled WGS sequence"/>
</dbReference>
<comment type="similarity">
    <text evidence="7">Belongs to the GTP-binding SRP family. FtsY subfamily.</text>
</comment>
<evidence type="ECO:0000256" key="4">
    <source>
        <dbReference type="ARBA" id="ARBA00023134"/>
    </source>
</evidence>
<feature type="binding site" evidence="7">
    <location>
        <begin position="440"/>
        <end position="443"/>
    </location>
    <ligand>
        <name>GTP</name>
        <dbReference type="ChEBI" id="CHEBI:37565"/>
    </ligand>
</feature>
<dbReference type="PANTHER" id="PTHR43134">
    <property type="entry name" value="SIGNAL RECOGNITION PARTICLE RECEPTOR SUBUNIT ALPHA"/>
    <property type="match status" value="1"/>
</dbReference>
<comment type="function">
    <text evidence="7">Involved in targeting and insertion of nascent membrane proteins into the cytoplasmic membrane. Acts as a receptor for the complex formed by the signal recognition particle (SRP) and the ribosome-nascent chain (RNC).</text>
</comment>
<dbReference type="EMBL" id="JAHUZB010000004">
    <property type="protein sequence ID" value="MBV7391328.1"/>
    <property type="molecule type" value="Genomic_DNA"/>
</dbReference>